<keyword evidence="3" id="KW-0808">Transferase</keyword>
<comment type="pathway">
    <text evidence="1">Protein modification; protein glycosylation.</text>
</comment>
<evidence type="ECO:0000256" key="2">
    <source>
        <dbReference type="ARBA" id="ARBA00022676"/>
    </source>
</evidence>
<dbReference type="Pfam" id="PF13844">
    <property type="entry name" value="Glyco_transf_41"/>
    <property type="match status" value="1"/>
</dbReference>
<dbReference type="CAZy" id="GT41">
    <property type="family name" value="Glycosyltransferase Family 41"/>
</dbReference>
<dbReference type="Gene3D" id="3.40.50.2000">
    <property type="entry name" value="Glycogen Phosphorylase B"/>
    <property type="match status" value="1"/>
</dbReference>
<keyword evidence="4" id="KW-0677">Repeat</keyword>
<name>A4RZW6_OSTLU</name>
<evidence type="ECO:0000259" key="6">
    <source>
        <dbReference type="Pfam" id="PF13844"/>
    </source>
</evidence>
<evidence type="ECO:0000256" key="3">
    <source>
        <dbReference type="ARBA" id="ARBA00022679"/>
    </source>
</evidence>
<sequence length="494" mass="57013">MLRKDDLFCRNQAGLGNVFSIAYYFDGVDYKDEYSRWVQLKLKAFPDLLYKANALVYENDDNYLSSAQSTAVQKALMRRKIKIGAVSSFFTSESSIWGNFGEIVLGLQRDARFEVDMVHYPRDPIKEEDINLSLRPERSIVLIKGGDLETVKANREAIEERRFDVLIYLDLFMTGEMHDLAVAKLAPVQMVTHGHPVTSGIPAWIMDYFISWDLAELPDQKKAQSFYTEELLLVKSKKAAWEYYKPRTEGEVSIIVGEAPFYQFTRENLDFIPAEEMEKLSSRDGLTWYFCPQAVFKYHITFDQILGKIQREDPNAIIILMKLVDNALEALHEKVVERLIKQGDVDLDRVVFIPRMKHYQLMAMYKLSDVVLDSVYFGGDTTTREAFEVGSPVITLPGKTIGQRWTQAYYRVMGIKDFIARTVDEYVRIAVKAANATDKQKSNTRARIKKALHKKLFKNADAPRLWGDAIMSALQKPKRWHWIEAEPLKQHDEL</sequence>
<accession>A4RZW6</accession>
<organism evidence="7 8">
    <name type="scientific">Ostreococcus lucimarinus (strain CCE9901)</name>
    <dbReference type="NCBI Taxonomy" id="436017"/>
    <lineage>
        <taxon>Eukaryota</taxon>
        <taxon>Viridiplantae</taxon>
        <taxon>Chlorophyta</taxon>
        <taxon>Mamiellophyceae</taxon>
        <taxon>Mamiellales</taxon>
        <taxon>Bathycoccaceae</taxon>
        <taxon>Ostreococcus</taxon>
    </lineage>
</organism>
<evidence type="ECO:0000256" key="5">
    <source>
        <dbReference type="ARBA" id="ARBA00022803"/>
    </source>
</evidence>
<evidence type="ECO:0000256" key="1">
    <source>
        <dbReference type="ARBA" id="ARBA00004922"/>
    </source>
</evidence>
<dbReference type="HOGENOM" id="CLU_552528_0_0_1"/>
<keyword evidence="5" id="KW-0802">TPR repeat</keyword>
<evidence type="ECO:0000313" key="8">
    <source>
        <dbReference type="Proteomes" id="UP000001568"/>
    </source>
</evidence>
<dbReference type="OrthoDB" id="9991317at2759"/>
<reference evidence="7 8" key="1">
    <citation type="journal article" date="2007" name="Proc. Natl. Acad. Sci. U.S.A.">
        <title>The tiny eukaryote Ostreococcus provides genomic insights into the paradox of plankton speciation.</title>
        <authorList>
            <person name="Palenik B."/>
            <person name="Grimwood J."/>
            <person name="Aerts A."/>
            <person name="Rouze P."/>
            <person name="Salamov A."/>
            <person name="Putnam N."/>
            <person name="Dupont C."/>
            <person name="Jorgensen R."/>
            <person name="Derelle E."/>
            <person name="Rombauts S."/>
            <person name="Zhou K."/>
            <person name="Otillar R."/>
            <person name="Merchant S.S."/>
            <person name="Podell S."/>
            <person name="Gaasterland T."/>
            <person name="Napoli C."/>
            <person name="Gendler K."/>
            <person name="Manuell A."/>
            <person name="Tai V."/>
            <person name="Vallon O."/>
            <person name="Piganeau G."/>
            <person name="Jancek S."/>
            <person name="Heijde M."/>
            <person name="Jabbari K."/>
            <person name="Bowler C."/>
            <person name="Lohr M."/>
            <person name="Robbens S."/>
            <person name="Werner G."/>
            <person name="Dubchak I."/>
            <person name="Pazour G.J."/>
            <person name="Ren Q."/>
            <person name="Paulsen I."/>
            <person name="Delwiche C."/>
            <person name="Schmutz J."/>
            <person name="Rokhsar D."/>
            <person name="Van de Peer Y."/>
            <person name="Moreau H."/>
            <person name="Grigoriev I.V."/>
        </authorList>
    </citation>
    <scope>NUCLEOTIDE SEQUENCE [LARGE SCALE GENOMIC DNA]</scope>
    <source>
        <strain evidence="7 8">CCE9901</strain>
    </source>
</reference>
<dbReference type="RefSeq" id="XP_001418640.1">
    <property type="nucleotide sequence ID" value="XM_001418603.1"/>
</dbReference>
<dbReference type="KEGG" id="olu:OSTLU_16060"/>
<dbReference type="InterPro" id="IPR029489">
    <property type="entry name" value="OGT/SEC/SPY_C"/>
</dbReference>
<dbReference type="EMBL" id="CP000587">
    <property type="protein sequence ID" value="ABO96933.1"/>
    <property type="molecule type" value="Genomic_DNA"/>
</dbReference>
<dbReference type="InterPro" id="IPR051939">
    <property type="entry name" value="Glycosyltr_41/O-GlcNAc_trsf"/>
</dbReference>
<keyword evidence="8" id="KW-1185">Reference proteome</keyword>
<dbReference type="Gene3D" id="3.40.50.11380">
    <property type="match status" value="1"/>
</dbReference>
<keyword evidence="2" id="KW-0328">Glycosyltransferase</keyword>
<protein>
    <recommendedName>
        <fullName evidence="6">O-GlcNAc transferase C-terminal domain-containing protein</fullName>
    </recommendedName>
</protein>
<dbReference type="PANTHER" id="PTHR44835:SF1">
    <property type="entry name" value="PROTEIN O-GLCNAC TRANSFERASE"/>
    <property type="match status" value="1"/>
</dbReference>
<feature type="domain" description="O-GlcNAc transferase C-terminal" evidence="6">
    <location>
        <begin position="308"/>
        <end position="454"/>
    </location>
</feature>
<dbReference type="GeneID" id="5002957"/>
<evidence type="ECO:0000313" key="7">
    <source>
        <dbReference type="EMBL" id="ABO96933.1"/>
    </source>
</evidence>
<evidence type="ECO:0000256" key="4">
    <source>
        <dbReference type="ARBA" id="ARBA00022737"/>
    </source>
</evidence>
<dbReference type="PANTHER" id="PTHR44835">
    <property type="entry name" value="UDP-N-ACETYLGLUCOSAMINE--PEPTIDE N-ACETYLGLUCOSAMINYLTRANSFERASE SPINDLY-RELATED"/>
    <property type="match status" value="1"/>
</dbReference>
<dbReference type="Proteomes" id="UP000001568">
    <property type="component" value="Chromosome 7"/>
</dbReference>
<dbReference type="STRING" id="436017.A4RZW6"/>
<dbReference type="eggNOG" id="KOG4626">
    <property type="taxonomic scope" value="Eukaryota"/>
</dbReference>
<dbReference type="Gramene" id="ABO96933">
    <property type="protein sequence ID" value="ABO96933"/>
    <property type="gene ID" value="OSTLU_16060"/>
</dbReference>
<dbReference type="GO" id="GO:0016757">
    <property type="term" value="F:glycosyltransferase activity"/>
    <property type="evidence" value="ECO:0007669"/>
    <property type="project" value="UniProtKB-KW"/>
</dbReference>
<dbReference type="AlphaFoldDB" id="A4RZW6"/>
<proteinExistence type="predicted"/>
<gene>
    <name evidence="7" type="ORF">OSTLU_16060</name>
</gene>